<accession>A0A432MIX9</accession>
<evidence type="ECO:0000256" key="5">
    <source>
        <dbReference type="ARBA" id="ARBA00022676"/>
    </source>
</evidence>
<dbReference type="InterPro" id="IPR011835">
    <property type="entry name" value="GS/SS"/>
</dbReference>
<dbReference type="CDD" id="cd03791">
    <property type="entry name" value="GT5_Glycogen_synthase_DULL1-like"/>
    <property type="match status" value="1"/>
</dbReference>
<evidence type="ECO:0000256" key="4">
    <source>
        <dbReference type="ARBA" id="ARBA00010281"/>
    </source>
</evidence>
<feature type="domain" description="Glycosyl transferase family 1" evidence="9">
    <location>
        <begin position="301"/>
        <end position="458"/>
    </location>
</feature>
<dbReference type="InterPro" id="IPR001296">
    <property type="entry name" value="Glyco_trans_1"/>
</dbReference>
<comment type="similarity">
    <text evidence="4 8">Belongs to the glycosyltransferase 1 family. Bacterial/plant glycogen synthase subfamily.</text>
</comment>
<dbReference type="NCBIfam" id="TIGR02095">
    <property type="entry name" value="glgA"/>
    <property type="match status" value="1"/>
</dbReference>
<reference evidence="11 12" key="1">
    <citation type="submission" date="2018-12" db="EMBL/GenBank/DDBJ databases">
        <authorList>
            <person name="Toschakov S.V."/>
        </authorList>
    </citation>
    <scope>NUCLEOTIDE SEQUENCE [LARGE SCALE GENOMIC DNA]</scope>
    <source>
        <strain evidence="11 12">GM2012</strain>
    </source>
</reference>
<evidence type="ECO:0000256" key="1">
    <source>
        <dbReference type="ARBA" id="ARBA00001478"/>
    </source>
</evidence>
<evidence type="ECO:0000256" key="3">
    <source>
        <dbReference type="ARBA" id="ARBA00004964"/>
    </source>
</evidence>
<evidence type="ECO:0000256" key="7">
    <source>
        <dbReference type="ARBA" id="ARBA00023056"/>
    </source>
</evidence>
<dbReference type="Pfam" id="PF00534">
    <property type="entry name" value="Glycos_transf_1"/>
    <property type="match status" value="1"/>
</dbReference>
<dbReference type="SUPFAM" id="SSF53756">
    <property type="entry name" value="UDP-Glycosyltransferase/glycogen phosphorylase"/>
    <property type="match status" value="1"/>
</dbReference>
<dbReference type="EC" id="2.4.1.21" evidence="8"/>
<protein>
    <recommendedName>
        <fullName evidence="8">Glycogen synthase</fullName>
        <ecNumber evidence="8">2.4.1.21</ecNumber>
    </recommendedName>
    <alternativeName>
        <fullName evidence="8">Starch [bacterial glycogen] synthase</fullName>
    </alternativeName>
</protein>
<dbReference type="RefSeq" id="WP_126725848.1">
    <property type="nucleotide sequence ID" value="NZ_RYZH01000023.1"/>
</dbReference>
<dbReference type="PANTHER" id="PTHR45825:SF11">
    <property type="entry name" value="ALPHA AMYLASE DOMAIN-CONTAINING PROTEIN"/>
    <property type="match status" value="1"/>
</dbReference>
<sequence length="496" mass="54295">MKVLLLSAEVDPFAKTGGLADVAAALPRALRDLGHEVAVILPAYRRALAAGPEIRDTGAIVRAPIARRSVEGRILASALPPGDVPVYLIDRPSYFDRRGLYGEDGQDYPDNCERFVFFQRAALEAIRVLGLSPDVIHCNDWQTGLVPVYLEEVYRRQPGSPFRAVGTVMTIHNLAYQGAFWHLDLPLTGLDWSLFNPARLEAHGLLNFLKAGLVYADVLSTVSPTYAREIQTPEGGRGLDGLLRARRGRLHGIVNGIDPTAWNPAIDPHLAARYTVRTWPAGKQANKAQLQAEAGLDPRPELPLLAAIGRLDVQKGWDLIIEGAEALLSRNLQLVVLGTGDPRFERALDRLAAAHPGQLRAFLEFSQPRAHRIEAGADLFLMPSLYEPCGLNQLYSLAYGTVPLVRATGGLADTVVDATPEALRDGSATGFSFVEPSAEALIAAVDRALALWRCRDSWARLVDSGMRADWTWHRSARAYVELYDEAQRLRSSRSAG</sequence>
<dbReference type="Gene3D" id="3.40.50.2000">
    <property type="entry name" value="Glycogen Phosphorylase B"/>
    <property type="match status" value="2"/>
</dbReference>
<dbReference type="AlphaFoldDB" id="A0A432MIX9"/>
<evidence type="ECO:0000313" key="12">
    <source>
        <dbReference type="Proteomes" id="UP000280296"/>
    </source>
</evidence>
<dbReference type="UniPathway" id="UPA00164"/>
<dbReference type="OrthoDB" id="9808590at2"/>
<keyword evidence="7 8" id="KW-0320">Glycogen biosynthesis</keyword>
<comment type="caution">
    <text evidence="11">The sequence shown here is derived from an EMBL/GenBank/DDBJ whole genome shotgun (WGS) entry which is preliminary data.</text>
</comment>
<name>A0A432MIX9_9BACT</name>
<keyword evidence="12" id="KW-1185">Reference proteome</keyword>
<evidence type="ECO:0000313" key="11">
    <source>
        <dbReference type="EMBL" id="RUL87322.1"/>
    </source>
</evidence>
<evidence type="ECO:0000256" key="2">
    <source>
        <dbReference type="ARBA" id="ARBA00002764"/>
    </source>
</evidence>
<comment type="catalytic activity">
    <reaction evidence="1 8">
        <text>[(1-&gt;4)-alpha-D-glucosyl](n) + ADP-alpha-D-glucose = [(1-&gt;4)-alpha-D-glucosyl](n+1) + ADP + H(+)</text>
        <dbReference type="Rhea" id="RHEA:18189"/>
        <dbReference type="Rhea" id="RHEA-COMP:9584"/>
        <dbReference type="Rhea" id="RHEA-COMP:9587"/>
        <dbReference type="ChEBI" id="CHEBI:15378"/>
        <dbReference type="ChEBI" id="CHEBI:15444"/>
        <dbReference type="ChEBI" id="CHEBI:57498"/>
        <dbReference type="ChEBI" id="CHEBI:456216"/>
        <dbReference type="EC" id="2.4.1.21"/>
    </reaction>
</comment>
<dbReference type="HAMAP" id="MF_00484">
    <property type="entry name" value="Glycogen_synth"/>
    <property type="match status" value="1"/>
</dbReference>
<keyword evidence="5 8" id="KW-0328">Glycosyltransferase</keyword>
<proteinExistence type="inferred from homology"/>
<dbReference type="PANTHER" id="PTHR45825">
    <property type="entry name" value="GRANULE-BOUND STARCH SYNTHASE 1, CHLOROPLASTIC/AMYLOPLASTIC"/>
    <property type="match status" value="1"/>
</dbReference>
<dbReference type="Proteomes" id="UP000280296">
    <property type="component" value="Unassembled WGS sequence"/>
</dbReference>
<keyword evidence="6 8" id="KW-0808">Transferase</keyword>
<dbReference type="GO" id="GO:0005978">
    <property type="term" value="P:glycogen biosynthetic process"/>
    <property type="evidence" value="ECO:0007669"/>
    <property type="project" value="UniProtKB-UniRule"/>
</dbReference>
<evidence type="ECO:0000256" key="6">
    <source>
        <dbReference type="ARBA" id="ARBA00022679"/>
    </source>
</evidence>
<feature type="binding site" evidence="8">
    <location>
        <position position="15"/>
    </location>
    <ligand>
        <name>ADP-alpha-D-glucose</name>
        <dbReference type="ChEBI" id="CHEBI:57498"/>
    </ligand>
</feature>
<dbReference type="InterPro" id="IPR013534">
    <property type="entry name" value="Starch_synth_cat_dom"/>
</dbReference>
<dbReference type="GO" id="GO:0004373">
    <property type="term" value="F:alpha-1,4-glucan glucosyltransferase (UDP-glucose donor) activity"/>
    <property type="evidence" value="ECO:0007669"/>
    <property type="project" value="InterPro"/>
</dbReference>
<organism evidence="11 12">
    <name type="scientific">Tautonia sociabilis</name>
    <dbReference type="NCBI Taxonomy" id="2080755"/>
    <lineage>
        <taxon>Bacteria</taxon>
        <taxon>Pseudomonadati</taxon>
        <taxon>Planctomycetota</taxon>
        <taxon>Planctomycetia</taxon>
        <taxon>Isosphaerales</taxon>
        <taxon>Isosphaeraceae</taxon>
        <taxon>Tautonia</taxon>
    </lineage>
</organism>
<gene>
    <name evidence="8 11" type="primary">glgA</name>
    <name evidence="11" type="ORF">TsocGM_13175</name>
</gene>
<feature type="domain" description="Starch synthase catalytic" evidence="10">
    <location>
        <begin position="2"/>
        <end position="244"/>
    </location>
</feature>
<comment type="function">
    <text evidence="2 8">Synthesizes alpha-1,4-glucan chains using ADP-glucose.</text>
</comment>
<reference evidence="11 12" key="2">
    <citation type="submission" date="2019-01" db="EMBL/GenBank/DDBJ databases">
        <title>Tautonia sociabilis, a novel thermotolerant planctomycete of Isosphaeraceae family, isolated from a 4000 m deep subterranean habitat.</title>
        <authorList>
            <person name="Kovaleva O.L."/>
            <person name="Elcheninov A.G."/>
            <person name="Van Heerden E."/>
            <person name="Toshchakov S.V."/>
            <person name="Novikov A."/>
            <person name="Bonch-Osmolovskaya E.A."/>
            <person name="Kublanov I.V."/>
        </authorList>
    </citation>
    <scope>NUCLEOTIDE SEQUENCE [LARGE SCALE GENOMIC DNA]</scope>
    <source>
        <strain evidence="11 12">GM2012</strain>
    </source>
</reference>
<evidence type="ECO:0000259" key="10">
    <source>
        <dbReference type="Pfam" id="PF08323"/>
    </source>
</evidence>
<dbReference type="Pfam" id="PF08323">
    <property type="entry name" value="Glyco_transf_5"/>
    <property type="match status" value="1"/>
</dbReference>
<dbReference type="EMBL" id="RYZH01000023">
    <property type="protein sequence ID" value="RUL87322.1"/>
    <property type="molecule type" value="Genomic_DNA"/>
</dbReference>
<dbReference type="NCBIfam" id="NF001899">
    <property type="entry name" value="PRK00654.1-2"/>
    <property type="match status" value="1"/>
</dbReference>
<evidence type="ECO:0000256" key="8">
    <source>
        <dbReference type="HAMAP-Rule" id="MF_00484"/>
    </source>
</evidence>
<evidence type="ECO:0000259" key="9">
    <source>
        <dbReference type="Pfam" id="PF00534"/>
    </source>
</evidence>
<dbReference type="GO" id="GO:0009011">
    <property type="term" value="F:alpha-1,4-glucan glucosyltransferase (ADP-glucose donor) activity"/>
    <property type="evidence" value="ECO:0007669"/>
    <property type="project" value="UniProtKB-UniRule"/>
</dbReference>
<comment type="pathway">
    <text evidence="3 8">Glycan biosynthesis; glycogen biosynthesis.</text>
</comment>